<feature type="domain" description="A20-type" evidence="6">
    <location>
        <begin position="5"/>
        <end position="37"/>
    </location>
</feature>
<dbReference type="PROSITE" id="PS51036">
    <property type="entry name" value="ZF_A20"/>
    <property type="match status" value="1"/>
</dbReference>
<feature type="compositionally biased region" description="Polar residues" evidence="5">
    <location>
        <begin position="42"/>
        <end position="58"/>
    </location>
</feature>
<name>A0ABN8NMI6_9CNID</name>
<dbReference type="Proteomes" id="UP001159405">
    <property type="component" value="Unassembled WGS sequence"/>
</dbReference>
<dbReference type="Gene3D" id="4.10.1110.10">
    <property type="entry name" value="AN1-like Zinc finger"/>
    <property type="match status" value="1"/>
</dbReference>
<dbReference type="EMBL" id="CALNXK010000024">
    <property type="protein sequence ID" value="CAH3111585.1"/>
    <property type="molecule type" value="Genomic_DNA"/>
</dbReference>
<feature type="compositionally biased region" description="Basic and acidic residues" evidence="5">
    <location>
        <begin position="106"/>
        <end position="117"/>
    </location>
</feature>
<evidence type="ECO:0000256" key="2">
    <source>
        <dbReference type="ARBA" id="ARBA00022771"/>
    </source>
</evidence>
<dbReference type="InterPro" id="IPR000058">
    <property type="entry name" value="Znf_AN1"/>
</dbReference>
<feature type="compositionally biased region" description="Polar residues" evidence="5">
    <location>
        <begin position="94"/>
        <end position="105"/>
    </location>
</feature>
<dbReference type="PANTHER" id="PTHR10634">
    <property type="entry name" value="AN1-TYPE ZINC FINGER PROTEIN"/>
    <property type="match status" value="1"/>
</dbReference>
<dbReference type="InterPro" id="IPR002653">
    <property type="entry name" value="Znf_A20"/>
</dbReference>
<dbReference type="Gene3D" id="1.20.5.4770">
    <property type="match status" value="1"/>
</dbReference>
<keyword evidence="3" id="KW-0862">Zinc</keyword>
<dbReference type="PROSITE" id="PS51039">
    <property type="entry name" value="ZF_AN1"/>
    <property type="match status" value="1"/>
</dbReference>
<feature type="region of interest" description="Disordered" evidence="5">
    <location>
        <begin position="36"/>
        <end position="117"/>
    </location>
</feature>
<dbReference type="InterPro" id="IPR050652">
    <property type="entry name" value="AN1_A20_ZnFinger"/>
</dbReference>
<feature type="domain" description="AN1-type" evidence="7">
    <location>
        <begin position="126"/>
        <end position="175"/>
    </location>
</feature>
<dbReference type="SUPFAM" id="SSF57716">
    <property type="entry name" value="Glucocorticoid receptor-like (DNA-binding domain)"/>
    <property type="match status" value="1"/>
</dbReference>
<evidence type="ECO:0000256" key="4">
    <source>
        <dbReference type="PROSITE-ProRule" id="PRU00449"/>
    </source>
</evidence>
<dbReference type="SMART" id="SM00259">
    <property type="entry name" value="ZnF_A20"/>
    <property type="match status" value="1"/>
</dbReference>
<evidence type="ECO:0000259" key="6">
    <source>
        <dbReference type="PROSITE" id="PS51036"/>
    </source>
</evidence>
<accession>A0ABN8NMI6</accession>
<comment type="caution">
    <text evidence="8">The sequence shown here is derived from an EMBL/GenBank/DDBJ whole genome shotgun (WGS) entry which is preliminary data.</text>
</comment>
<dbReference type="SUPFAM" id="SSF118310">
    <property type="entry name" value="AN1-like Zinc finger"/>
    <property type="match status" value="1"/>
</dbReference>
<keyword evidence="9" id="KW-1185">Reference proteome</keyword>
<evidence type="ECO:0000256" key="5">
    <source>
        <dbReference type="SAM" id="MobiDB-lite"/>
    </source>
</evidence>
<protein>
    <recommendedName>
        <fullName evidence="10">Zinc finger AN1-type domain 3</fullName>
    </recommendedName>
</protein>
<organism evidence="8 9">
    <name type="scientific">Porites lobata</name>
    <dbReference type="NCBI Taxonomy" id="104759"/>
    <lineage>
        <taxon>Eukaryota</taxon>
        <taxon>Metazoa</taxon>
        <taxon>Cnidaria</taxon>
        <taxon>Anthozoa</taxon>
        <taxon>Hexacorallia</taxon>
        <taxon>Scleractinia</taxon>
        <taxon>Fungiina</taxon>
        <taxon>Poritidae</taxon>
        <taxon>Porites</taxon>
    </lineage>
</organism>
<evidence type="ECO:0008006" key="10">
    <source>
        <dbReference type="Google" id="ProtNLM"/>
    </source>
</evidence>
<dbReference type="InterPro" id="IPR035896">
    <property type="entry name" value="AN1-like_Znf"/>
</dbReference>
<sequence length="200" mass="22695">MENAGSPPPRCPCGFWGSPQTLNLCSKCFKDELQRKEKVEENNASVPSTIPKLQTSGRNESKQDLGKVISREQLVNREVQGDTNDSKCRKTETEQAAQGNNSLDLETSKQEKGSKNEVLGKDISTQKKRKRCWTCKAKLELAQRELGNCRCDFVFCQLHRLPEQHNCVFDHKESGRQEARKKMVSPGPKKVGRSFQRIDE</sequence>
<reference evidence="8 9" key="1">
    <citation type="submission" date="2022-05" db="EMBL/GenBank/DDBJ databases">
        <authorList>
            <consortium name="Genoscope - CEA"/>
            <person name="William W."/>
        </authorList>
    </citation>
    <scope>NUCLEOTIDE SEQUENCE [LARGE SCALE GENOMIC DNA]</scope>
</reference>
<dbReference type="SMART" id="SM00154">
    <property type="entry name" value="ZnF_AN1"/>
    <property type="match status" value="1"/>
</dbReference>
<evidence type="ECO:0000313" key="9">
    <source>
        <dbReference type="Proteomes" id="UP001159405"/>
    </source>
</evidence>
<feature type="compositionally biased region" description="Basic and acidic residues" evidence="5">
    <location>
        <begin position="84"/>
        <end position="93"/>
    </location>
</feature>
<proteinExistence type="predicted"/>
<evidence type="ECO:0000256" key="3">
    <source>
        <dbReference type="ARBA" id="ARBA00022833"/>
    </source>
</evidence>
<feature type="compositionally biased region" description="Basic and acidic residues" evidence="5">
    <location>
        <begin position="172"/>
        <end position="181"/>
    </location>
</feature>
<dbReference type="PANTHER" id="PTHR10634:SF67">
    <property type="entry name" value="AN1-TYPE ZINC FINGER PROTEIN 3"/>
    <property type="match status" value="1"/>
</dbReference>
<gene>
    <name evidence="8" type="ORF">PLOB_00020487</name>
</gene>
<keyword evidence="1" id="KW-0479">Metal-binding</keyword>
<evidence type="ECO:0000256" key="1">
    <source>
        <dbReference type="ARBA" id="ARBA00022723"/>
    </source>
</evidence>
<dbReference type="Pfam" id="PF01428">
    <property type="entry name" value="zf-AN1"/>
    <property type="match status" value="1"/>
</dbReference>
<evidence type="ECO:0000313" key="8">
    <source>
        <dbReference type="EMBL" id="CAH3111585.1"/>
    </source>
</evidence>
<evidence type="ECO:0000259" key="7">
    <source>
        <dbReference type="PROSITE" id="PS51039"/>
    </source>
</evidence>
<feature type="region of interest" description="Disordered" evidence="5">
    <location>
        <begin position="172"/>
        <end position="200"/>
    </location>
</feature>
<keyword evidence="2 4" id="KW-0863">Zinc-finger</keyword>
<dbReference type="Pfam" id="PF01754">
    <property type="entry name" value="zf-A20"/>
    <property type="match status" value="1"/>
</dbReference>